<dbReference type="RefSeq" id="WP_079640503.1">
    <property type="nucleotide sequence ID" value="NZ_FUZF01000001.1"/>
</dbReference>
<dbReference type="GO" id="GO:0009279">
    <property type="term" value="C:cell outer membrane"/>
    <property type="evidence" value="ECO:0007669"/>
    <property type="project" value="UniProtKB-SubCell"/>
</dbReference>
<sequence>MTKYALYKIGSITMLLLSSVFYGCDKFLDEKSTMSLMLPKTYDDLQALMDDNGSVNTGMGPGLLEVGTDDYYLLPSVANSLQSFEKDLYFWNKFPEYTTLTMNTQWKRPYIPVFVGNTVLDYIDRIDEKNPIKYNMVKGSASFIKCYTYLLLAQVFAPPYRLTGENEEPGIPLKMSSDVAEKASRSTVTETYEHIIKGLKDAIALLPAEIDSRMRPSRPAAYAALSRTYLIMGRYKDAMENAELALKDYDVLIDYATCDSNATLPFKILNEEIIYHANSVGLSPLNPSRATIDNGLYSSYQVNDYRKKLFFNKRTDDSYSFKGSYTGFNIQSTFVGLTVPELYLTLAECYARSGKIRESVEVLTKLLVKRYKSGFVMPTFDNKEDLLDYVLLERRKEMLLRGVRWSDLRRLNQEPRHAKDIERLEVVGSDTVKHVLGIGDKRYTYLIPREVIEFTGMPQNPR</sequence>
<dbReference type="STRING" id="1513896.SAMN05660841_00142"/>
<evidence type="ECO:0000256" key="5">
    <source>
        <dbReference type="ARBA" id="ARBA00023237"/>
    </source>
</evidence>
<dbReference type="PROSITE" id="PS51257">
    <property type="entry name" value="PROKAR_LIPOPROTEIN"/>
    <property type="match status" value="1"/>
</dbReference>
<organism evidence="8 9">
    <name type="scientific">Sphingobacterium nematocida</name>
    <dbReference type="NCBI Taxonomy" id="1513896"/>
    <lineage>
        <taxon>Bacteria</taxon>
        <taxon>Pseudomonadati</taxon>
        <taxon>Bacteroidota</taxon>
        <taxon>Sphingobacteriia</taxon>
        <taxon>Sphingobacteriales</taxon>
        <taxon>Sphingobacteriaceae</taxon>
        <taxon>Sphingobacterium</taxon>
    </lineage>
</organism>
<evidence type="ECO:0000313" key="9">
    <source>
        <dbReference type="Proteomes" id="UP000190150"/>
    </source>
</evidence>
<accession>A0A1T5AT45</accession>
<reference evidence="9" key="1">
    <citation type="submission" date="2017-02" db="EMBL/GenBank/DDBJ databases">
        <authorList>
            <person name="Varghese N."/>
            <person name="Submissions S."/>
        </authorList>
    </citation>
    <scope>NUCLEOTIDE SEQUENCE [LARGE SCALE GENOMIC DNA]</scope>
    <source>
        <strain evidence="9">DSM 24091</strain>
    </source>
</reference>
<proteinExistence type="inferred from homology"/>
<keyword evidence="9" id="KW-1185">Reference proteome</keyword>
<dbReference type="OrthoDB" id="653598at2"/>
<dbReference type="Gene3D" id="1.25.40.390">
    <property type="match status" value="1"/>
</dbReference>
<evidence type="ECO:0000256" key="4">
    <source>
        <dbReference type="ARBA" id="ARBA00023136"/>
    </source>
</evidence>
<dbReference type="AlphaFoldDB" id="A0A1T5AT45"/>
<comment type="similarity">
    <text evidence="2">Belongs to the SusD family.</text>
</comment>
<dbReference type="Pfam" id="PF07980">
    <property type="entry name" value="SusD_RagB"/>
    <property type="match status" value="1"/>
</dbReference>
<evidence type="ECO:0000256" key="3">
    <source>
        <dbReference type="ARBA" id="ARBA00022729"/>
    </source>
</evidence>
<keyword evidence="4" id="KW-0472">Membrane</keyword>
<dbReference type="InterPro" id="IPR033985">
    <property type="entry name" value="SusD-like_N"/>
</dbReference>
<keyword evidence="3" id="KW-0732">Signal</keyword>
<evidence type="ECO:0000256" key="2">
    <source>
        <dbReference type="ARBA" id="ARBA00006275"/>
    </source>
</evidence>
<feature type="domain" description="SusD-like N-terminal" evidence="7">
    <location>
        <begin position="26"/>
        <end position="230"/>
    </location>
</feature>
<feature type="domain" description="RagB/SusD" evidence="6">
    <location>
        <begin position="341"/>
        <end position="413"/>
    </location>
</feature>
<protein>
    <submittedName>
        <fullName evidence="8">SusD family protein</fullName>
    </submittedName>
</protein>
<dbReference type="Proteomes" id="UP000190150">
    <property type="component" value="Unassembled WGS sequence"/>
</dbReference>
<comment type="subcellular location">
    <subcellularLocation>
        <location evidence="1">Cell outer membrane</location>
    </subcellularLocation>
</comment>
<evidence type="ECO:0000259" key="7">
    <source>
        <dbReference type="Pfam" id="PF14322"/>
    </source>
</evidence>
<keyword evidence="5" id="KW-0998">Cell outer membrane</keyword>
<dbReference type="EMBL" id="FUZF01000001">
    <property type="protein sequence ID" value="SKB38085.1"/>
    <property type="molecule type" value="Genomic_DNA"/>
</dbReference>
<evidence type="ECO:0000313" key="8">
    <source>
        <dbReference type="EMBL" id="SKB38085.1"/>
    </source>
</evidence>
<evidence type="ECO:0000256" key="1">
    <source>
        <dbReference type="ARBA" id="ARBA00004442"/>
    </source>
</evidence>
<dbReference type="InterPro" id="IPR011990">
    <property type="entry name" value="TPR-like_helical_dom_sf"/>
</dbReference>
<evidence type="ECO:0000259" key="6">
    <source>
        <dbReference type="Pfam" id="PF07980"/>
    </source>
</evidence>
<dbReference type="SUPFAM" id="SSF48452">
    <property type="entry name" value="TPR-like"/>
    <property type="match status" value="1"/>
</dbReference>
<dbReference type="InterPro" id="IPR012944">
    <property type="entry name" value="SusD_RagB_dom"/>
</dbReference>
<name>A0A1T5AT45_9SPHI</name>
<gene>
    <name evidence="8" type="ORF">SAMN05660841_00142</name>
</gene>
<dbReference type="Pfam" id="PF14322">
    <property type="entry name" value="SusD-like_3"/>
    <property type="match status" value="1"/>
</dbReference>